<dbReference type="Proteomes" id="UP000694388">
    <property type="component" value="Unplaced"/>
</dbReference>
<dbReference type="Pfam" id="PF05769">
    <property type="entry name" value="SIKE"/>
    <property type="match status" value="1"/>
</dbReference>
<protein>
    <submittedName>
        <fullName evidence="3">Uncharacterized protein</fullName>
    </submittedName>
</protein>
<sequence length="178" mass="20275">MSPGFWLKPTVHDEGSAGGVFFAELLMSLDEHQSALELIMTKYREQMVSLLTSNKSEDSKIIGTLQELHNKELHDHVQKVCEMAAVMKRAIEIDDAQVVGDRQKLAQLELENRTLRELLKISRETYLNGLDVHGCWSLSLGLDVEIFDLLVYLARHDLWNDTFKSRLNMSCCKGQILS</sequence>
<dbReference type="PANTHER" id="PTHR12186:SF2">
    <property type="entry name" value="FGFR1 ONCOGENE PARTNER 2 HOMOLOG"/>
    <property type="match status" value="1"/>
</dbReference>
<evidence type="ECO:0000313" key="4">
    <source>
        <dbReference type="Proteomes" id="UP000694388"/>
    </source>
</evidence>
<comment type="similarity">
    <text evidence="1">Belongs to the SIKE family.</text>
</comment>
<reference evidence="3" key="1">
    <citation type="submission" date="2025-08" db="UniProtKB">
        <authorList>
            <consortium name="Ensembl"/>
        </authorList>
    </citation>
    <scope>IDENTIFICATION</scope>
</reference>
<dbReference type="PANTHER" id="PTHR12186">
    <property type="entry name" value="SIKE FAMILY MEMBER"/>
    <property type="match status" value="1"/>
</dbReference>
<dbReference type="InterPro" id="IPR008555">
    <property type="entry name" value="SIKE"/>
</dbReference>
<dbReference type="GeneTree" id="ENSGT00390000018003"/>
<dbReference type="AlphaFoldDB" id="A0A8C4QEW4"/>
<keyword evidence="2" id="KW-0175">Coiled coil</keyword>
<proteinExistence type="inferred from homology"/>
<name>A0A8C4QEW4_EPTBU</name>
<accession>A0A8C4QEW4</accession>
<keyword evidence="4" id="KW-1185">Reference proteome</keyword>
<evidence type="ECO:0000313" key="3">
    <source>
        <dbReference type="Ensembl" id="ENSEBUP00000014359.1"/>
    </source>
</evidence>
<evidence type="ECO:0000256" key="1">
    <source>
        <dbReference type="ARBA" id="ARBA00005537"/>
    </source>
</evidence>
<evidence type="ECO:0000256" key="2">
    <source>
        <dbReference type="ARBA" id="ARBA00023054"/>
    </source>
</evidence>
<reference evidence="3" key="2">
    <citation type="submission" date="2025-09" db="UniProtKB">
        <authorList>
            <consortium name="Ensembl"/>
        </authorList>
    </citation>
    <scope>IDENTIFICATION</scope>
</reference>
<organism evidence="3 4">
    <name type="scientific">Eptatretus burgeri</name>
    <name type="common">Inshore hagfish</name>
    <dbReference type="NCBI Taxonomy" id="7764"/>
    <lineage>
        <taxon>Eukaryota</taxon>
        <taxon>Metazoa</taxon>
        <taxon>Chordata</taxon>
        <taxon>Craniata</taxon>
        <taxon>Vertebrata</taxon>
        <taxon>Cyclostomata</taxon>
        <taxon>Myxini</taxon>
        <taxon>Myxiniformes</taxon>
        <taxon>Myxinidae</taxon>
        <taxon>Eptatretinae</taxon>
        <taxon>Eptatretus</taxon>
    </lineage>
</organism>
<dbReference type="Ensembl" id="ENSEBUT00000014937.1">
    <property type="protein sequence ID" value="ENSEBUP00000014359.1"/>
    <property type="gene ID" value="ENSEBUG00000009042.1"/>
</dbReference>